<feature type="transmembrane region" description="Helical" evidence="1">
    <location>
        <begin position="131"/>
        <end position="150"/>
    </location>
</feature>
<dbReference type="RefSeq" id="XP_014477989.1">
    <property type="nucleotide sequence ID" value="XM_014622503.1"/>
</dbReference>
<reference evidence="3" key="1">
    <citation type="submission" date="2025-08" db="UniProtKB">
        <authorList>
            <consortium name="RefSeq"/>
        </authorList>
    </citation>
    <scope>IDENTIFICATION</scope>
</reference>
<dbReference type="OrthoDB" id="2014058at2759"/>
<dbReference type="CTD" id="31604"/>
<evidence type="ECO:0000313" key="3">
    <source>
        <dbReference type="RefSeq" id="XP_014477989.1"/>
    </source>
</evidence>
<dbReference type="Proteomes" id="UP000515204">
    <property type="component" value="Unplaced"/>
</dbReference>
<keyword evidence="1" id="KW-0472">Membrane</keyword>
<name>A0A6P3XJ41_DINQU</name>
<gene>
    <name evidence="3" type="primary">LOC106746199</name>
</gene>
<keyword evidence="2" id="KW-1185">Reference proteome</keyword>
<dbReference type="InterPro" id="IPR008699">
    <property type="entry name" value="NDUFB8"/>
</dbReference>
<dbReference type="PANTHER" id="PTHR12840">
    <property type="entry name" value="NADH-UBIQUINONE OXIDOREDUCTASE ASHI SUBUNIT"/>
    <property type="match status" value="1"/>
</dbReference>
<dbReference type="AlphaFoldDB" id="A0A6P3XJ41"/>
<dbReference type="PANTHER" id="PTHR12840:SF1">
    <property type="entry name" value="NADH DEHYDROGENASE [UBIQUINONE] 1 BETA SUBCOMPLEX SUBUNIT 8, MITOCHONDRIAL"/>
    <property type="match status" value="1"/>
</dbReference>
<dbReference type="KEGG" id="dqu:106746199"/>
<organism evidence="2 3">
    <name type="scientific">Dinoponera quadriceps</name>
    <name type="common">South American ant</name>
    <dbReference type="NCBI Taxonomy" id="609295"/>
    <lineage>
        <taxon>Eukaryota</taxon>
        <taxon>Metazoa</taxon>
        <taxon>Ecdysozoa</taxon>
        <taxon>Arthropoda</taxon>
        <taxon>Hexapoda</taxon>
        <taxon>Insecta</taxon>
        <taxon>Pterygota</taxon>
        <taxon>Neoptera</taxon>
        <taxon>Endopterygota</taxon>
        <taxon>Hymenoptera</taxon>
        <taxon>Apocrita</taxon>
        <taxon>Aculeata</taxon>
        <taxon>Formicoidea</taxon>
        <taxon>Formicidae</taxon>
        <taxon>Ponerinae</taxon>
        <taxon>Ponerini</taxon>
        <taxon>Dinoponera</taxon>
    </lineage>
</organism>
<protein>
    <submittedName>
        <fullName evidence="3">NADH dehydrogenase [ubiquinone] 1 beta subcomplex subunit 8, mitochondrial</fullName>
    </submittedName>
</protein>
<proteinExistence type="predicted"/>
<evidence type="ECO:0000313" key="2">
    <source>
        <dbReference type="Proteomes" id="UP000515204"/>
    </source>
</evidence>
<evidence type="ECO:0000256" key="1">
    <source>
        <dbReference type="SAM" id="Phobius"/>
    </source>
</evidence>
<keyword evidence="1" id="KW-1133">Transmembrane helix</keyword>
<keyword evidence="1" id="KW-0812">Transmembrane</keyword>
<accession>A0A6P3XJ41</accession>
<dbReference type="GO" id="GO:0005739">
    <property type="term" value="C:mitochondrion"/>
    <property type="evidence" value="ECO:0007669"/>
    <property type="project" value="InterPro"/>
</dbReference>
<sequence>MALAMNLGRLSNQSLLRNKGYLYNAVRCGSDDTPPPWNYLWQPGKYSKKDHDKIAEKYHLHPKEYKPLPESACMGDYPDLPMIGPGAKDPYYPYDLPVYKKNYHETLHHKFDIMTEMHYDFGYKHRFEPHIGALICITFMAAFALVFYIGHKYPTFVPVMEKQYPYKGQVHYTFEPADEK</sequence>
<dbReference type="GeneID" id="106746199"/>
<dbReference type="Pfam" id="PF05821">
    <property type="entry name" value="NDUF_B8"/>
    <property type="match status" value="1"/>
</dbReference>